<protein>
    <submittedName>
        <fullName evidence="1">Uncharacterized protein</fullName>
    </submittedName>
</protein>
<sequence length="96" mass="11562">MIRTYMARADSSSKLKWLRHRRPGDRLNAHDAWIFMVFGKPAGIYRTWVSCSVSDCMVRKVRPLRFSHIWLHRSSWMWLRSRWKNLRENGSGRAEN</sequence>
<name>A0A059CWS0_EUCGR</name>
<dbReference type="Gramene" id="KCW82669">
    <property type="protein sequence ID" value="KCW82669"/>
    <property type="gene ID" value="EUGRSUZ_C04045"/>
</dbReference>
<dbReference type="EMBL" id="KK198755">
    <property type="protein sequence ID" value="KCW82669.1"/>
    <property type="molecule type" value="Genomic_DNA"/>
</dbReference>
<dbReference type="InParanoid" id="A0A059CWS0"/>
<proteinExistence type="predicted"/>
<accession>A0A059CWS0</accession>
<evidence type="ECO:0000313" key="1">
    <source>
        <dbReference type="EMBL" id="KCW82669.1"/>
    </source>
</evidence>
<reference evidence="1" key="1">
    <citation type="submission" date="2013-07" db="EMBL/GenBank/DDBJ databases">
        <title>The genome of Eucalyptus grandis.</title>
        <authorList>
            <person name="Schmutz J."/>
            <person name="Hayes R."/>
            <person name="Myburg A."/>
            <person name="Tuskan G."/>
            <person name="Grattapaglia D."/>
            <person name="Rokhsar D.S."/>
        </authorList>
    </citation>
    <scope>NUCLEOTIDE SEQUENCE</scope>
    <source>
        <tissue evidence="1">Leaf extractions</tissue>
    </source>
</reference>
<gene>
    <name evidence="1" type="ORF">EUGRSUZ_C04045</name>
</gene>
<organism evidence="1">
    <name type="scientific">Eucalyptus grandis</name>
    <name type="common">Flooded gum</name>
    <dbReference type="NCBI Taxonomy" id="71139"/>
    <lineage>
        <taxon>Eukaryota</taxon>
        <taxon>Viridiplantae</taxon>
        <taxon>Streptophyta</taxon>
        <taxon>Embryophyta</taxon>
        <taxon>Tracheophyta</taxon>
        <taxon>Spermatophyta</taxon>
        <taxon>Magnoliopsida</taxon>
        <taxon>eudicotyledons</taxon>
        <taxon>Gunneridae</taxon>
        <taxon>Pentapetalae</taxon>
        <taxon>rosids</taxon>
        <taxon>malvids</taxon>
        <taxon>Myrtales</taxon>
        <taxon>Myrtaceae</taxon>
        <taxon>Myrtoideae</taxon>
        <taxon>Eucalypteae</taxon>
        <taxon>Eucalyptus</taxon>
    </lineage>
</organism>
<dbReference type="AlphaFoldDB" id="A0A059CWS0"/>